<dbReference type="PROSITE" id="PS51194">
    <property type="entry name" value="HELICASE_CTER"/>
    <property type="match status" value="1"/>
</dbReference>
<feature type="compositionally biased region" description="Basic and acidic residues" evidence="1">
    <location>
        <begin position="321"/>
        <end position="334"/>
    </location>
</feature>
<evidence type="ECO:0000313" key="4">
    <source>
        <dbReference type="Proteomes" id="UP001152320"/>
    </source>
</evidence>
<organism evidence="3 4">
    <name type="scientific">Holothuria leucospilota</name>
    <name type="common">Black long sea cucumber</name>
    <name type="synonym">Mertensiothuria leucospilota</name>
    <dbReference type="NCBI Taxonomy" id="206669"/>
    <lineage>
        <taxon>Eukaryota</taxon>
        <taxon>Metazoa</taxon>
        <taxon>Echinodermata</taxon>
        <taxon>Eleutherozoa</taxon>
        <taxon>Echinozoa</taxon>
        <taxon>Holothuroidea</taxon>
        <taxon>Aspidochirotacea</taxon>
        <taxon>Aspidochirotida</taxon>
        <taxon>Holothuriidae</taxon>
        <taxon>Holothuria</taxon>
    </lineage>
</organism>
<dbReference type="Pfam" id="PF00271">
    <property type="entry name" value="Helicase_C"/>
    <property type="match status" value="1"/>
</dbReference>
<feature type="domain" description="Helicase C-terminal" evidence="2">
    <location>
        <begin position="1"/>
        <end position="80"/>
    </location>
</feature>
<gene>
    <name evidence="3" type="ORF">HOLleu_18905</name>
</gene>
<evidence type="ECO:0000313" key="3">
    <source>
        <dbReference type="EMBL" id="KAJ8037954.1"/>
    </source>
</evidence>
<dbReference type="Proteomes" id="UP001152320">
    <property type="component" value="Chromosome 8"/>
</dbReference>
<comment type="caution">
    <text evidence="3">The sequence shown here is derived from an EMBL/GenBank/DDBJ whole genome shotgun (WGS) entry which is preliminary data.</text>
</comment>
<name>A0A9Q1C4I7_HOLLE</name>
<feature type="compositionally biased region" description="Basic and acidic residues" evidence="1">
    <location>
        <begin position="361"/>
        <end position="371"/>
    </location>
</feature>
<feature type="region of interest" description="Disordered" evidence="1">
    <location>
        <begin position="243"/>
        <end position="462"/>
    </location>
</feature>
<protein>
    <submittedName>
        <fullName evidence="3">ATP-dependent RNA helicase DDX5</fullName>
    </submittedName>
</protein>
<dbReference type="PANTHER" id="PTHR47958">
    <property type="entry name" value="ATP-DEPENDENT RNA HELICASE DBP3"/>
    <property type="match status" value="1"/>
</dbReference>
<keyword evidence="4" id="KW-1185">Reference proteome</keyword>
<feature type="compositionally biased region" description="Basic and acidic residues" evidence="1">
    <location>
        <begin position="283"/>
        <end position="309"/>
    </location>
</feature>
<keyword evidence="3" id="KW-0547">Nucleotide-binding</keyword>
<dbReference type="Gene3D" id="3.40.50.300">
    <property type="entry name" value="P-loop containing nucleotide triphosphate hydrolases"/>
    <property type="match status" value="1"/>
</dbReference>
<dbReference type="AlphaFoldDB" id="A0A9Q1C4I7"/>
<feature type="compositionally biased region" description="Low complexity" evidence="1">
    <location>
        <begin position="373"/>
        <end position="384"/>
    </location>
</feature>
<dbReference type="GO" id="GO:0004386">
    <property type="term" value="F:helicase activity"/>
    <property type="evidence" value="ECO:0007669"/>
    <property type="project" value="UniProtKB-KW"/>
</dbReference>
<keyword evidence="3" id="KW-0067">ATP-binding</keyword>
<keyword evidence="3" id="KW-0378">Hydrolase</keyword>
<sequence>MFILFPYPCTDVHDIKFVINYDYPNSSEDYVHRIGRTARSENTGTAYTFFTPANIRQAPDLVDVLREANQNINPQLMSLAQGARGMGKGKLKGGIAIDPAIVEVQEGLVVVEEEVVLQEGEAVEEGAVVAAAAMVVLLMVDLTAEEVVLVEEAEVVALVDIVVQAQEAVALVDMVVQAQEAVALVDMVVQAHEVVVLGDMAVQAQEAVALGDMAVQVQEEVALVDMAAQVQEVEEAAMEAALVDEEGRPSGRFDRRSDGQRDEVKSRDKSSDIPSLMSLGLKPKPELKNMDRREEPRGKRFEHGSRFEARQQSSQPPDLFGKPEHSEWRREEQRPAPSDRSSNQHHPPAFPHQLLGNQQKSELHPPRDQSNKQRPPQHSPRQQPNLRDSHHVNNQTSNAVGKGVPFQQQRAPSGGGHFQQGSVQNGSLQHTHQSSAAGQVNNSQGNNRPAANPPTTFHQQRTQPVANVPPAVAPPMGGAPAAPAQVNMANFDPNQATQIAMQQLQATLDPTTYTQYQSYYQQYYLQYYQQLKEQWKTQ</sequence>
<feature type="compositionally biased region" description="Basic and acidic residues" evidence="1">
    <location>
        <begin position="245"/>
        <end position="271"/>
    </location>
</feature>
<accession>A0A9Q1C4I7</accession>
<evidence type="ECO:0000259" key="2">
    <source>
        <dbReference type="PROSITE" id="PS51194"/>
    </source>
</evidence>
<reference evidence="3" key="1">
    <citation type="submission" date="2021-10" db="EMBL/GenBank/DDBJ databases">
        <title>Tropical sea cucumber genome reveals ecological adaptation and Cuvierian tubules defense mechanism.</title>
        <authorList>
            <person name="Chen T."/>
        </authorList>
    </citation>
    <scope>NUCLEOTIDE SEQUENCE</scope>
    <source>
        <strain evidence="3">Nanhai2018</strain>
        <tissue evidence="3">Muscle</tissue>
    </source>
</reference>
<feature type="compositionally biased region" description="Polar residues" evidence="1">
    <location>
        <begin position="419"/>
        <end position="462"/>
    </location>
</feature>
<dbReference type="SUPFAM" id="SSF52540">
    <property type="entry name" value="P-loop containing nucleoside triphosphate hydrolases"/>
    <property type="match status" value="1"/>
</dbReference>
<dbReference type="InterPro" id="IPR027417">
    <property type="entry name" value="P-loop_NTPase"/>
</dbReference>
<dbReference type="OrthoDB" id="196131at2759"/>
<evidence type="ECO:0000256" key="1">
    <source>
        <dbReference type="SAM" id="MobiDB-lite"/>
    </source>
</evidence>
<keyword evidence="3" id="KW-0347">Helicase</keyword>
<dbReference type="InterPro" id="IPR001650">
    <property type="entry name" value="Helicase_C-like"/>
</dbReference>
<dbReference type="EMBL" id="JAIZAY010000008">
    <property type="protein sequence ID" value="KAJ8037954.1"/>
    <property type="molecule type" value="Genomic_DNA"/>
</dbReference>
<proteinExistence type="predicted"/>